<dbReference type="Pfam" id="PF02585">
    <property type="entry name" value="PIG-L"/>
    <property type="match status" value="1"/>
</dbReference>
<dbReference type="Proteomes" id="UP000320048">
    <property type="component" value="Unassembled WGS sequence"/>
</dbReference>
<dbReference type="EMBL" id="VBAO01000522">
    <property type="protein sequence ID" value="TMI76191.1"/>
    <property type="molecule type" value="Genomic_DNA"/>
</dbReference>
<dbReference type="PANTHER" id="PTHR12993:SF29">
    <property type="entry name" value="BLR3841 PROTEIN"/>
    <property type="match status" value="1"/>
</dbReference>
<feature type="non-terminal residue" evidence="1">
    <location>
        <position position="94"/>
    </location>
</feature>
<dbReference type="AlphaFoldDB" id="A0A537IY06"/>
<dbReference type="GO" id="GO:0016811">
    <property type="term" value="F:hydrolase activity, acting on carbon-nitrogen (but not peptide) bonds, in linear amides"/>
    <property type="evidence" value="ECO:0007669"/>
    <property type="project" value="TreeGrafter"/>
</dbReference>
<dbReference type="Gene3D" id="3.40.50.10320">
    <property type="entry name" value="LmbE-like"/>
    <property type="match status" value="1"/>
</dbReference>
<sequence>MRAPMGIRGLIEAMARDATLAMDGRRSLVLAPHQDDEVLGCGGTIARKVRRGTPVSIAFLTDGRRGVAAAPGEARAVREAEAHRAAAALGLPPE</sequence>
<dbReference type="InterPro" id="IPR003737">
    <property type="entry name" value="GlcNAc_PI_deacetylase-related"/>
</dbReference>
<reference evidence="1 2" key="1">
    <citation type="journal article" date="2019" name="Nat. Microbiol.">
        <title>Mediterranean grassland soil C-N compound turnover is dependent on rainfall and depth, and is mediated by genomically divergent microorganisms.</title>
        <authorList>
            <person name="Diamond S."/>
            <person name="Andeer P.F."/>
            <person name="Li Z."/>
            <person name="Crits-Christoph A."/>
            <person name="Burstein D."/>
            <person name="Anantharaman K."/>
            <person name="Lane K.R."/>
            <person name="Thomas B.C."/>
            <person name="Pan C."/>
            <person name="Northen T.R."/>
            <person name="Banfield J.F."/>
        </authorList>
    </citation>
    <scope>NUCLEOTIDE SEQUENCE [LARGE SCALE GENOMIC DNA]</scope>
    <source>
        <strain evidence="1">NP_7</strain>
    </source>
</reference>
<dbReference type="SUPFAM" id="SSF102588">
    <property type="entry name" value="LmbE-like"/>
    <property type="match status" value="1"/>
</dbReference>
<evidence type="ECO:0000313" key="1">
    <source>
        <dbReference type="EMBL" id="TMI76191.1"/>
    </source>
</evidence>
<gene>
    <name evidence="1" type="ORF">E6H04_15170</name>
</gene>
<evidence type="ECO:0008006" key="3">
    <source>
        <dbReference type="Google" id="ProtNLM"/>
    </source>
</evidence>
<organism evidence="1 2">
    <name type="scientific">Candidatus Segetimicrobium genomatis</name>
    <dbReference type="NCBI Taxonomy" id="2569760"/>
    <lineage>
        <taxon>Bacteria</taxon>
        <taxon>Bacillati</taxon>
        <taxon>Candidatus Sysuimicrobiota</taxon>
        <taxon>Candidatus Sysuimicrobiia</taxon>
        <taxon>Candidatus Sysuimicrobiales</taxon>
        <taxon>Candidatus Segetimicrobiaceae</taxon>
        <taxon>Candidatus Segetimicrobium</taxon>
    </lineage>
</organism>
<protein>
    <recommendedName>
        <fullName evidence="3">PIG-L family deacetylase</fullName>
    </recommendedName>
</protein>
<dbReference type="InterPro" id="IPR024078">
    <property type="entry name" value="LmbE-like_dom_sf"/>
</dbReference>
<accession>A0A537IY06</accession>
<comment type="caution">
    <text evidence="1">The sequence shown here is derived from an EMBL/GenBank/DDBJ whole genome shotgun (WGS) entry which is preliminary data.</text>
</comment>
<proteinExistence type="predicted"/>
<evidence type="ECO:0000313" key="2">
    <source>
        <dbReference type="Proteomes" id="UP000320048"/>
    </source>
</evidence>
<dbReference type="PANTHER" id="PTHR12993">
    <property type="entry name" value="N-ACETYLGLUCOSAMINYL-PHOSPHATIDYLINOSITOL DE-N-ACETYLASE-RELATED"/>
    <property type="match status" value="1"/>
</dbReference>
<name>A0A537IY06_9BACT</name>